<dbReference type="RefSeq" id="WP_107219687.1">
    <property type="nucleotide sequence ID" value="NZ_CP028339.1"/>
</dbReference>
<dbReference type="OrthoDB" id="9760689at2"/>
<sequence>MQWLERFVDRTARRPDGWLGRALYREARAHRPGFERIKAELALCPHERVLEVGCGAGVLLAEMLAQAASGYAIDHSADMVALATERNAAAVREGRLELRQGDAHCLPWPDASCDAAASAHMFFFVERPRDLLREIARVLKPGGRVVIATSPRSTLSSLFLFPYAHAMRCYGDDELAAMMEEAGFAEVRVRTEKRLLQLAVGRTSA</sequence>
<protein>
    <recommendedName>
        <fullName evidence="1">Methyltransferase type 11 domain-containing protein</fullName>
    </recommendedName>
</protein>
<dbReference type="AlphaFoldDB" id="A0A2R4BIV0"/>
<evidence type="ECO:0000313" key="3">
    <source>
        <dbReference type="Proteomes" id="UP000241885"/>
    </source>
</evidence>
<organism evidence="2 3">
    <name type="scientific">Thauera aromatica K172</name>
    <dbReference type="NCBI Taxonomy" id="44139"/>
    <lineage>
        <taxon>Bacteria</taxon>
        <taxon>Pseudomonadati</taxon>
        <taxon>Pseudomonadota</taxon>
        <taxon>Betaproteobacteria</taxon>
        <taxon>Rhodocyclales</taxon>
        <taxon>Zoogloeaceae</taxon>
        <taxon>Thauera</taxon>
    </lineage>
</organism>
<dbReference type="Proteomes" id="UP000241885">
    <property type="component" value="Chromosome"/>
</dbReference>
<proteinExistence type="predicted"/>
<gene>
    <name evidence="2" type="ORF">Tharo_0297</name>
</gene>
<dbReference type="InterPro" id="IPR013216">
    <property type="entry name" value="Methyltransf_11"/>
</dbReference>
<feature type="domain" description="Methyltransferase type 11" evidence="1">
    <location>
        <begin position="50"/>
        <end position="147"/>
    </location>
</feature>
<dbReference type="EMBL" id="CP028339">
    <property type="protein sequence ID" value="AVR87248.1"/>
    <property type="molecule type" value="Genomic_DNA"/>
</dbReference>
<dbReference type="CDD" id="cd02440">
    <property type="entry name" value="AdoMet_MTases"/>
    <property type="match status" value="1"/>
</dbReference>
<dbReference type="Gene3D" id="3.40.50.150">
    <property type="entry name" value="Vaccinia Virus protein VP39"/>
    <property type="match status" value="1"/>
</dbReference>
<dbReference type="PANTHER" id="PTHR43861:SF1">
    <property type="entry name" value="TRANS-ACONITATE 2-METHYLTRANSFERASE"/>
    <property type="match status" value="1"/>
</dbReference>
<dbReference type="GO" id="GO:0008757">
    <property type="term" value="F:S-adenosylmethionine-dependent methyltransferase activity"/>
    <property type="evidence" value="ECO:0007669"/>
    <property type="project" value="InterPro"/>
</dbReference>
<dbReference type="InterPro" id="IPR029063">
    <property type="entry name" value="SAM-dependent_MTases_sf"/>
</dbReference>
<evidence type="ECO:0000259" key="1">
    <source>
        <dbReference type="Pfam" id="PF08241"/>
    </source>
</evidence>
<accession>A0A2R4BIV0</accession>
<dbReference type="SUPFAM" id="SSF53335">
    <property type="entry name" value="S-adenosyl-L-methionine-dependent methyltransferases"/>
    <property type="match status" value="1"/>
</dbReference>
<dbReference type="KEGG" id="tak:Tharo_0297"/>
<name>A0A2R4BIV0_THAAR</name>
<evidence type="ECO:0000313" key="2">
    <source>
        <dbReference type="EMBL" id="AVR87248.1"/>
    </source>
</evidence>
<dbReference type="Pfam" id="PF08241">
    <property type="entry name" value="Methyltransf_11"/>
    <property type="match status" value="1"/>
</dbReference>
<reference evidence="2 3" key="1">
    <citation type="submission" date="2018-03" db="EMBL/GenBank/DDBJ databases">
        <title>Complete genome sequence of Thauera aromatica, a model organism for studying aromatic compound degradation under denitrifying conditions.</title>
        <authorList>
            <person name="Lo H.-Y."/>
            <person name="Goris T."/>
            <person name="Boll M."/>
            <person name="Mueller J.A."/>
        </authorList>
    </citation>
    <scope>NUCLEOTIDE SEQUENCE [LARGE SCALE GENOMIC DNA]</scope>
    <source>
        <strain evidence="2 3">K172</strain>
    </source>
</reference>
<dbReference type="PANTHER" id="PTHR43861">
    <property type="entry name" value="TRANS-ACONITATE 2-METHYLTRANSFERASE-RELATED"/>
    <property type="match status" value="1"/>
</dbReference>
<keyword evidence="3" id="KW-1185">Reference proteome</keyword>